<dbReference type="EMBL" id="LR743510">
    <property type="protein sequence ID" value="CAA2138254.1"/>
    <property type="molecule type" value="Genomic_DNA"/>
</dbReference>
<dbReference type="RefSeq" id="WP_056143761.1">
    <property type="nucleotide sequence ID" value="NZ_BPQF01000028.1"/>
</dbReference>
<reference evidence="3" key="2">
    <citation type="submission" date="2019-12" db="EMBL/GenBank/DDBJ databases">
        <authorList>
            <person name="Cremers G."/>
        </authorList>
    </citation>
    <scope>NUCLEOTIDE SEQUENCE</scope>
    <source>
        <strain evidence="3">Mbul2</strain>
        <plasmid evidence="3">1</plasmid>
    </source>
</reference>
<dbReference type="Proteomes" id="UP001055307">
    <property type="component" value="Unassembled WGS sequence"/>
</dbReference>
<gene>
    <name evidence="3" type="ORF">MBLL_01054</name>
    <name evidence="4" type="ORF">OICFNHDK_4243</name>
</gene>
<accession>A0A679JNR4</accession>
<protein>
    <submittedName>
        <fullName evidence="3">Uncharacterized protein</fullName>
    </submittedName>
</protein>
<reference evidence="4" key="1">
    <citation type="journal article" date="2016" name="Front. Microbiol.">
        <title>Genome Sequence of the Piezophilic, Mesophilic Sulfate-Reducing Bacterium Desulfovibrio indicus J2T.</title>
        <authorList>
            <person name="Cao J."/>
            <person name="Maignien L."/>
            <person name="Shao Z."/>
            <person name="Alain K."/>
            <person name="Jebbar M."/>
        </authorList>
    </citation>
    <scope>NUCLEOTIDE SEQUENCE</scope>
    <source>
        <strain evidence="4">DSM 21893</strain>
    </source>
</reference>
<dbReference type="AlphaFoldDB" id="A0A679JNR4"/>
<sequence>MFQRPRSFAAVLAAGFAASLVAGPVLASPCSEEIARLEAKVKEEATGAISASTSGKAAAGAREGQGETGQAGNASTPAAPPEKSAEAGKGSDAAMQAKVALDEARTADGKGDAQACNAALQRAKSQLATAP</sequence>
<feature type="compositionally biased region" description="Low complexity" evidence="1">
    <location>
        <begin position="46"/>
        <end position="61"/>
    </location>
</feature>
<feature type="compositionally biased region" description="Basic and acidic residues" evidence="1">
    <location>
        <begin position="100"/>
        <end position="111"/>
    </location>
</feature>
<feature type="region of interest" description="Disordered" evidence="1">
    <location>
        <begin position="45"/>
        <end position="114"/>
    </location>
</feature>
<evidence type="ECO:0000256" key="2">
    <source>
        <dbReference type="SAM" id="SignalP"/>
    </source>
</evidence>
<reference evidence="4" key="3">
    <citation type="submission" date="2021-08" db="EMBL/GenBank/DDBJ databases">
        <authorList>
            <person name="Tani A."/>
            <person name="Ola A."/>
            <person name="Ogura Y."/>
            <person name="Katsura K."/>
            <person name="Hayashi T."/>
        </authorList>
    </citation>
    <scope>NUCLEOTIDE SEQUENCE</scope>
    <source>
        <strain evidence="4">DSM 21893</strain>
    </source>
</reference>
<evidence type="ECO:0000313" key="5">
    <source>
        <dbReference type="Proteomes" id="UP001055307"/>
    </source>
</evidence>
<evidence type="ECO:0000313" key="4">
    <source>
        <dbReference type="EMBL" id="GJD41759.1"/>
    </source>
</evidence>
<evidence type="ECO:0000313" key="3">
    <source>
        <dbReference type="EMBL" id="CAA2138254.1"/>
    </source>
</evidence>
<feature type="signal peptide" evidence="2">
    <location>
        <begin position="1"/>
        <end position="27"/>
    </location>
</feature>
<keyword evidence="3" id="KW-0614">Plasmid</keyword>
<organism evidence="3">
    <name type="scientific">Methylobacterium bullatum</name>
    <dbReference type="NCBI Taxonomy" id="570505"/>
    <lineage>
        <taxon>Bacteria</taxon>
        <taxon>Pseudomonadati</taxon>
        <taxon>Pseudomonadota</taxon>
        <taxon>Alphaproteobacteria</taxon>
        <taxon>Hyphomicrobiales</taxon>
        <taxon>Methylobacteriaceae</taxon>
        <taxon>Methylobacterium</taxon>
    </lineage>
</organism>
<proteinExistence type="predicted"/>
<dbReference type="EMBL" id="BPQF01000028">
    <property type="protein sequence ID" value="GJD41759.1"/>
    <property type="molecule type" value="Genomic_DNA"/>
</dbReference>
<name>A0A679JNR4_9HYPH</name>
<feature type="chain" id="PRO_5044628394" evidence="2">
    <location>
        <begin position="28"/>
        <end position="131"/>
    </location>
</feature>
<evidence type="ECO:0000256" key="1">
    <source>
        <dbReference type="SAM" id="MobiDB-lite"/>
    </source>
</evidence>
<geneLocation type="plasmid" evidence="3">
    <name>1</name>
</geneLocation>
<keyword evidence="5" id="KW-1185">Reference proteome</keyword>
<keyword evidence="2" id="KW-0732">Signal</keyword>